<dbReference type="InterPro" id="IPR008703">
    <property type="entry name" value="NqrA"/>
</dbReference>
<dbReference type="Proteomes" id="UP000788426">
    <property type="component" value="Unassembled WGS sequence"/>
</dbReference>
<evidence type="ECO:0000259" key="10">
    <source>
        <dbReference type="Pfam" id="PF11973"/>
    </source>
</evidence>
<evidence type="ECO:0000256" key="4">
    <source>
        <dbReference type="ARBA" id="ARBA00023053"/>
    </source>
</evidence>
<keyword evidence="3 8" id="KW-0520">NAD</keyword>
<dbReference type="EC" id="7.2.1.1" evidence="8"/>
<evidence type="ECO:0000313" key="13">
    <source>
        <dbReference type="Proteomes" id="UP000788426"/>
    </source>
</evidence>
<feature type="domain" description="Na(+)-translocating NADH-quinone reductase subunit A C-terminal" evidence="10">
    <location>
        <begin position="263"/>
        <end position="312"/>
    </location>
</feature>
<dbReference type="RefSeq" id="WP_219479352.1">
    <property type="nucleotide sequence ID" value="NZ_JAHXCT010000001.1"/>
</dbReference>
<dbReference type="HAMAP" id="MF_00425">
    <property type="entry name" value="NqrA"/>
    <property type="match status" value="1"/>
</dbReference>
<keyword evidence="6 8" id="KW-0830">Ubiquinone</keyword>
<evidence type="ECO:0000256" key="8">
    <source>
        <dbReference type="HAMAP-Rule" id="MF_00425"/>
    </source>
</evidence>
<protein>
    <recommendedName>
        <fullName evidence="8">Na(+)-translocating NADH-quinone reductase subunit A</fullName>
        <shortName evidence="8">Na(+)-NQR subunit A</shortName>
        <shortName evidence="8">Na(+)-translocating NQR subunit A</shortName>
        <ecNumber evidence="8">7.2.1.1</ecNumber>
    </recommendedName>
    <alternativeName>
        <fullName evidence="8">NQR complex subunit A</fullName>
    </alternativeName>
    <alternativeName>
        <fullName evidence="8">NQR-1 subunit A</fullName>
    </alternativeName>
</protein>
<evidence type="ECO:0000259" key="11">
    <source>
        <dbReference type="Pfam" id="PF24836"/>
    </source>
</evidence>
<comment type="function">
    <text evidence="8">NQR complex catalyzes the reduction of ubiquinone-1 to ubiquinol by two successive reactions, coupled with the transport of Na(+) ions from the cytoplasm to the periplasm. NqrA to NqrE are probably involved in the second step, the conversion of ubisemiquinone to ubiquinol.</text>
</comment>
<feature type="domain" description="NqrA second alpha/beta" evidence="11">
    <location>
        <begin position="116"/>
        <end position="257"/>
    </location>
</feature>
<keyword evidence="7 8" id="KW-0739">Sodium transport</keyword>
<dbReference type="Pfam" id="PF11973">
    <property type="entry name" value="NQRA_SLBB"/>
    <property type="match status" value="1"/>
</dbReference>
<comment type="caution">
    <text evidence="12">The sequence shown here is derived from an EMBL/GenBank/DDBJ whole genome shotgun (WGS) entry which is preliminary data.</text>
</comment>
<keyword evidence="5 8" id="KW-0406">Ion transport</keyword>
<dbReference type="Pfam" id="PF24836">
    <property type="entry name" value="NQRA_2nd"/>
    <property type="match status" value="1"/>
</dbReference>
<gene>
    <name evidence="8" type="primary">nqrA</name>
    <name evidence="12" type="ORF">KZO38_01850</name>
</gene>
<keyword evidence="1 8" id="KW-0813">Transport</keyword>
<dbReference type="EMBL" id="JAHXCT010000001">
    <property type="protein sequence ID" value="MBW4768514.1"/>
    <property type="molecule type" value="Genomic_DNA"/>
</dbReference>
<dbReference type="NCBIfam" id="NF003761">
    <property type="entry name" value="PRK05352.1-4"/>
    <property type="match status" value="1"/>
</dbReference>
<reference evidence="12 13" key="1">
    <citation type="submission" date="2021-07" db="EMBL/GenBank/DDBJ databases">
        <title>Genomic diversity and antimicrobial resistance of Prevotella spp. isolated from chronic lung disease airways.</title>
        <authorList>
            <person name="Webb K.A."/>
            <person name="Olagoke O.S."/>
            <person name="Baird T."/>
            <person name="Neill J."/>
            <person name="Pham A."/>
            <person name="Wells T.J."/>
            <person name="Ramsay K.A."/>
            <person name="Bell S.C."/>
            <person name="Sarovich D.S."/>
            <person name="Price E.P."/>
        </authorList>
    </citation>
    <scope>NUCLEOTIDE SEQUENCE [LARGE SCALE GENOMIC DNA]</scope>
    <source>
        <strain evidence="12 13">SCHI0011.S.12</strain>
    </source>
</reference>
<name>A0ABS6YCQ1_9BACT</name>
<keyword evidence="4 8" id="KW-0915">Sodium</keyword>
<accession>A0ABS6YCQ1</accession>
<dbReference type="InterPro" id="IPR056148">
    <property type="entry name" value="NQRA_2nd"/>
</dbReference>
<evidence type="ECO:0000256" key="2">
    <source>
        <dbReference type="ARBA" id="ARBA00022967"/>
    </source>
</evidence>
<comment type="similarity">
    <text evidence="8">Belongs to the NqrA family.</text>
</comment>
<evidence type="ECO:0000256" key="6">
    <source>
        <dbReference type="ARBA" id="ARBA00023075"/>
    </source>
</evidence>
<dbReference type="InterPro" id="IPR056147">
    <property type="entry name" value="NQRA_N"/>
</dbReference>
<dbReference type="Pfam" id="PF05896">
    <property type="entry name" value="NQRA_N"/>
    <property type="match status" value="1"/>
</dbReference>
<organism evidence="12 13">
    <name type="scientific">Hoylesella nanceiensis</name>
    <dbReference type="NCBI Taxonomy" id="425941"/>
    <lineage>
        <taxon>Bacteria</taxon>
        <taxon>Pseudomonadati</taxon>
        <taxon>Bacteroidota</taxon>
        <taxon>Bacteroidia</taxon>
        <taxon>Bacteroidales</taxon>
        <taxon>Prevotellaceae</taxon>
        <taxon>Hoylesella</taxon>
    </lineage>
</organism>
<comment type="catalytic activity">
    <reaction evidence="8">
        <text>a ubiquinone + n Na(+)(in) + NADH + H(+) = a ubiquinol + n Na(+)(out) + NAD(+)</text>
        <dbReference type="Rhea" id="RHEA:47748"/>
        <dbReference type="Rhea" id="RHEA-COMP:9565"/>
        <dbReference type="Rhea" id="RHEA-COMP:9566"/>
        <dbReference type="ChEBI" id="CHEBI:15378"/>
        <dbReference type="ChEBI" id="CHEBI:16389"/>
        <dbReference type="ChEBI" id="CHEBI:17976"/>
        <dbReference type="ChEBI" id="CHEBI:29101"/>
        <dbReference type="ChEBI" id="CHEBI:57540"/>
        <dbReference type="ChEBI" id="CHEBI:57945"/>
        <dbReference type="EC" id="7.2.1.1"/>
    </reaction>
</comment>
<keyword evidence="13" id="KW-1185">Reference proteome</keyword>
<proteinExistence type="inferred from homology"/>
<evidence type="ECO:0000256" key="5">
    <source>
        <dbReference type="ARBA" id="ARBA00023065"/>
    </source>
</evidence>
<evidence type="ECO:0000256" key="1">
    <source>
        <dbReference type="ARBA" id="ARBA00022448"/>
    </source>
</evidence>
<dbReference type="NCBIfam" id="TIGR01936">
    <property type="entry name" value="nqrA"/>
    <property type="match status" value="1"/>
</dbReference>
<keyword evidence="2 8" id="KW-1278">Translocase</keyword>
<evidence type="ECO:0000313" key="12">
    <source>
        <dbReference type="EMBL" id="MBW4768514.1"/>
    </source>
</evidence>
<dbReference type="PANTHER" id="PTHR37839">
    <property type="entry name" value="NA(+)-TRANSLOCATING NADH-QUINONE REDUCTASE SUBUNIT A"/>
    <property type="match status" value="1"/>
</dbReference>
<sequence length="449" mass="49792">MANVIKLRKGLDINLKGKAKERKDVLGIKGEYALAPSSFIGVRPKVVVREGDNVKVGDPLFVNKDFEDVVFTSPVSGTVKEIVRGDRRKVLYVKVLASEAQEYKEFEVKGHSNFSDDELLTLLSSAGLLGYITQLPYGVSTNASVKPKSIFVSAFRDMPLSADFEFELKGNENEFQTGLTALSRVAKTYLGVGRHQKSEALLGAKDVEVNIFDGPCPAGNASVQVNHLDPVNKGEVVWMVDPMVVVFIGRLLNKGTLDFTRLVAVAGSMINEPSYVETIVGTPLSVILKDRIVKEQHVRIIDGNPLTGVKSCEEGYLGAFSSEVTVIPEGDDNNEMFGWILPRFNQYSANRSYFSWLLGKKEYDLDSRIKGGERHMIMSGEYDKVLPMDIFGEYLIKAIIAEDIDKMEQLGIYEVTPQDFALAEFVDSSKLELQSIVRKGLDMLRKENA</sequence>
<dbReference type="InterPro" id="IPR022615">
    <property type="entry name" value="NqrA_C_domain"/>
</dbReference>
<dbReference type="PANTHER" id="PTHR37839:SF1">
    <property type="entry name" value="NA(+)-TRANSLOCATING NADH-QUINONE REDUCTASE SUBUNIT A"/>
    <property type="match status" value="1"/>
</dbReference>
<evidence type="ECO:0000259" key="9">
    <source>
        <dbReference type="Pfam" id="PF05896"/>
    </source>
</evidence>
<evidence type="ECO:0000256" key="3">
    <source>
        <dbReference type="ARBA" id="ARBA00023027"/>
    </source>
</evidence>
<feature type="domain" description="NqrA N-terminal barrel-sandwich hybrid" evidence="9">
    <location>
        <begin position="5"/>
        <end position="96"/>
    </location>
</feature>
<comment type="subunit">
    <text evidence="8">Composed of six subunits; NqrA, NqrB, NqrC, NqrD, NqrE and NqrF.</text>
</comment>
<evidence type="ECO:0000256" key="7">
    <source>
        <dbReference type="ARBA" id="ARBA00023201"/>
    </source>
</evidence>